<dbReference type="Gene3D" id="3.40.50.1820">
    <property type="entry name" value="alpha/beta hydrolase"/>
    <property type="match status" value="1"/>
</dbReference>
<dbReference type="Pfam" id="PF11187">
    <property type="entry name" value="Mbeg1-like"/>
    <property type="match status" value="1"/>
</dbReference>
<evidence type="ECO:0000313" key="1">
    <source>
        <dbReference type="EMBL" id="HIR40918.1"/>
    </source>
</evidence>
<proteinExistence type="predicted"/>
<name>A0A9D1AIE8_9FIRM</name>
<dbReference type="Proteomes" id="UP000886749">
    <property type="component" value="Unassembled WGS sequence"/>
</dbReference>
<dbReference type="SUPFAM" id="SSF53474">
    <property type="entry name" value="alpha/beta-Hydrolases"/>
    <property type="match status" value="1"/>
</dbReference>
<dbReference type="InterPro" id="IPR024499">
    <property type="entry name" value="Mbeg1-like"/>
</dbReference>
<evidence type="ECO:0000313" key="2">
    <source>
        <dbReference type="Proteomes" id="UP000886749"/>
    </source>
</evidence>
<gene>
    <name evidence="1" type="ORF">IAB36_03720</name>
</gene>
<reference evidence="1" key="1">
    <citation type="submission" date="2020-10" db="EMBL/GenBank/DDBJ databases">
        <authorList>
            <person name="Gilroy R."/>
        </authorList>
    </citation>
    <scope>NUCLEOTIDE SEQUENCE</scope>
    <source>
        <strain evidence="1">CHK184-25365</strain>
    </source>
</reference>
<accession>A0A9D1AIE8</accession>
<comment type="caution">
    <text evidence="1">The sequence shown here is derived from an EMBL/GenBank/DDBJ whole genome shotgun (WGS) entry which is preliminary data.</text>
</comment>
<protein>
    <submittedName>
        <fullName evidence="1">DUF2974 domain-containing protein</fullName>
    </submittedName>
</protein>
<dbReference type="AlphaFoldDB" id="A0A9D1AIE8"/>
<reference evidence="1" key="2">
    <citation type="journal article" date="2021" name="PeerJ">
        <title>Extensive microbial diversity within the chicken gut microbiome revealed by metagenomics and culture.</title>
        <authorList>
            <person name="Gilroy R."/>
            <person name="Ravi A."/>
            <person name="Getino M."/>
            <person name="Pursley I."/>
            <person name="Horton D.L."/>
            <person name="Alikhan N.F."/>
            <person name="Baker D."/>
            <person name="Gharbi K."/>
            <person name="Hall N."/>
            <person name="Watson M."/>
            <person name="Adriaenssens E.M."/>
            <person name="Foster-Nyarko E."/>
            <person name="Jarju S."/>
            <person name="Secka A."/>
            <person name="Antonio M."/>
            <person name="Oren A."/>
            <person name="Chaudhuri R.R."/>
            <person name="La Ragione R."/>
            <person name="Hildebrand F."/>
            <person name="Pallen M.J."/>
        </authorList>
    </citation>
    <scope>NUCLEOTIDE SEQUENCE</scope>
    <source>
        <strain evidence="1">CHK184-25365</strain>
    </source>
</reference>
<organism evidence="1 2">
    <name type="scientific">Candidatus Egerieicola pullicola</name>
    <dbReference type="NCBI Taxonomy" id="2840775"/>
    <lineage>
        <taxon>Bacteria</taxon>
        <taxon>Bacillati</taxon>
        <taxon>Bacillota</taxon>
        <taxon>Clostridia</taxon>
        <taxon>Eubacteriales</taxon>
        <taxon>Oscillospiraceae</taxon>
        <taxon>Oscillospiraceae incertae sedis</taxon>
        <taxon>Candidatus Egerieicola</taxon>
    </lineage>
</organism>
<dbReference type="EMBL" id="DVGY01000083">
    <property type="protein sequence ID" value="HIR40918.1"/>
    <property type="molecule type" value="Genomic_DNA"/>
</dbReference>
<sequence length="371" mass="41819">MPGLSDYLTWRGDLSFAQDPFHPVDGLLLSTLAYHHFAQYADPPVGVGAPFHQVAEQILSQPPERLRVFASGKRDANLLRQTANSPRFRDQLLWASQEVLDVGKQIQFAAITLQLDYGAAVVFRGTDNTLVGWKEDFNLGFLDTLPGQWLARDYLEQTAAYLRGPLWVCGHSKGGNLAVFAASQVSLAVQNRIVAVYNQDGPGFSRSVVEQPGYQAILPKLETFVPQFSVFGMLLEHEEPYTVVKSRGMGMMQHDPYAWEIQGNDFIRLTQVSNASRVIDSAMRRWLADLTSGQREEFVDGLYELLAASQARTLEELANPKKIVAIWRQYTQKDKEKRRQMGQILRRLARAAAWAVREQGKQNNNKRQPEG</sequence>
<dbReference type="InterPro" id="IPR029058">
    <property type="entry name" value="AB_hydrolase_fold"/>
</dbReference>